<name>A0A8S5RT51_9CAUD</name>
<accession>A0A8S5RT51</accession>
<reference evidence="2" key="1">
    <citation type="journal article" date="2021" name="Proc. Natl. Acad. Sci. U.S.A.">
        <title>A Catalog of Tens of Thousands of Viruses from Human Metagenomes Reveals Hidden Associations with Chronic Diseases.</title>
        <authorList>
            <person name="Tisza M.J."/>
            <person name="Buck C.B."/>
        </authorList>
    </citation>
    <scope>NUCLEOTIDE SEQUENCE</scope>
    <source>
        <strain evidence="2">CtKN96</strain>
    </source>
</reference>
<organism evidence="2">
    <name type="scientific">Caudovirales sp. gcode 4</name>
    <dbReference type="NCBI Taxonomy" id="2838363"/>
    <lineage>
        <taxon>Viruses</taxon>
        <taxon>Duplodnaviria</taxon>
        <taxon>Heunggongvirae</taxon>
        <taxon>Uroviricota</taxon>
        <taxon>Caudoviricetes</taxon>
    </lineage>
</organism>
<evidence type="ECO:0000259" key="1">
    <source>
        <dbReference type="Pfam" id="PF04233"/>
    </source>
</evidence>
<dbReference type="EMBL" id="BK059153">
    <property type="protein sequence ID" value="DAE92646.1"/>
    <property type="molecule type" value="Genomic_DNA"/>
</dbReference>
<sequence>MQFYLLMKYKMAVSADYRRLLKKEAKAYTICQKSFKKQEQFLLDHLEELYTKYPLQISLAYEHLNKAPNLYKKGRYEDYVEEPLGSFRAEMWVDDLIDKLMNPISKGVEKGYKRTRRKFKTILEENALIYNLDTMLNYVKDRGKLQLSNFRWAIAHTTKFEVIKVLKDWLNNQLTYNQVRDNIIKVNSSLFSKARARTIAVTEMAKAYEYGNVQPMRQLESVWVSVLKQWQTCEDWKVRPEHTECEQLGRVPLDFVYPSVWVQYPPGWPNCRCTILHKIND</sequence>
<feature type="domain" description="Phage head morphogenesis" evidence="1">
    <location>
        <begin position="178"/>
        <end position="275"/>
    </location>
</feature>
<proteinExistence type="predicted"/>
<protein>
    <recommendedName>
        <fullName evidence="1">Phage head morphogenesis domain-containing protein</fullName>
    </recommendedName>
</protein>
<dbReference type="InterPro" id="IPR006528">
    <property type="entry name" value="Phage_head_morphogenesis_dom"/>
</dbReference>
<dbReference type="Pfam" id="PF04233">
    <property type="entry name" value="Phage_Mu_F"/>
    <property type="match status" value="1"/>
</dbReference>
<evidence type="ECO:0000313" key="2">
    <source>
        <dbReference type="EMBL" id="DAE92646.1"/>
    </source>
</evidence>